<comment type="caution">
    <text evidence="1">The sequence shown here is derived from an EMBL/GenBank/DDBJ whole genome shotgun (WGS) entry which is preliminary data.</text>
</comment>
<gene>
    <name evidence="1" type="ORF">K3G42_030935</name>
</gene>
<evidence type="ECO:0000313" key="1">
    <source>
        <dbReference type="EMBL" id="KAH8005724.1"/>
    </source>
</evidence>
<reference evidence="1" key="1">
    <citation type="submission" date="2021-08" db="EMBL/GenBank/DDBJ databases">
        <title>The first chromosome-level gecko genome reveals the dynamic sex chromosomes of Neotropical dwarf geckos (Sphaerodactylidae: Sphaerodactylus).</title>
        <authorList>
            <person name="Pinto B.J."/>
            <person name="Keating S.E."/>
            <person name="Gamble T."/>
        </authorList>
    </citation>
    <scope>NUCLEOTIDE SEQUENCE</scope>
    <source>
        <strain evidence="1">TG3544</strain>
    </source>
</reference>
<dbReference type="EMBL" id="CM037617">
    <property type="protein sequence ID" value="KAH8005724.1"/>
    <property type="molecule type" value="Genomic_DNA"/>
</dbReference>
<organism evidence="1 2">
    <name type="scientific">Sphaerodactylus townsendi</name>
    <dbReference type="NCBI Taxonomy" id="933632"/>
    <lineage>
        <taxon>Eukaryota</taxon>
        <taxon>Metazoa</taxon>
        <taxon>Chordata</taxon>
        <taxon>Craniata</taxon>
        <taxon>Vertebrata</taxon>
        <taxon>Euteleostomi</taxon>
        <taxon>Lepidosauria</taxon>
        <taxon>Squamata</taxon>
        <taxon>Bifurcata</taxon>
        <taxon>Gekkota</taxon>
        <taxon>Sphaerodactylidae</taxon>
        <taxon>Sphaerodactylus</taxon>
    </lineage>
</organism>
<keyword evidence="2" id="KW-1185">Reference proteome</keyword>
<protein>
    <submittedName>
        <fullName evidence="1">Uncharacterized protein</fullName>
    </submittedName>
</protein>
<evidence type="ECO:0000313" key="2">
    <source>
        <dbReference type="Proteomes" id="UP000827872"/>
    </source>
</evidence>
<accession>A0ACB8FKZ4</accession>
<proteinExistence type="predicted"/>
<sequence>MPLPAMTPLENLLTAAVKTIKQSIAVDHLECLFSPLFFDYFSLTCSHLTEDMFVFQGGYAAYRYAQPTAATAAAYSDSQVGKLPLIPGGCFQWKDPKRPVPVENGYKLG</sequence>
<dbReference type="Proteomes" id="UP000827872">
    <property type="component" value="Linkage Group LG04"/>
</dbReference>
<name>A0ACB8FKZ4_9SAUR</name>